<evidence type="ECO:0000313" key="2">
    <source>
        <dbReference type="Proteomes" id="UP000296049"/>
    </source>
</evidence>
<dbReference type="Proteomes" id="UP000296049">
    <property type="component" value="Unassembled WGS sequence"/>
</dbReference>
<dbReference type="EMBL" id="KB743097">
    <property type="protein sequence ID" value="EOB01418.1"/>
    <property type="molecule type" value="Genomic_DNA"/>
</dbReference>
<accession>R0LM05</accession>
<reference evidence="2" key="1">
    <citation type="journal article" date="2013" name="Nat. Genet.">
        <title>The duck genome and transcriptome provide insight into an avian influenza virus reservoir species.</title>
        <authorList>
            <person name="Huang Y."/>
            <person name="Li Y."/>
            <person name="Burt D.W."/>
            <person name="Chen H."/>
            <person name="Zhang Y."/>
            <person name="Qian W."/>
            <person name="Kim H."/>
            <person name="Gan S."/>
            <person name="Zhao Y."/>
            <person name="Li J."/>
            <person name="Yi K."/>
            <person name="Feng H."/>
            <person name="Zhu P."/>
            <person name="Li B."/>
            <person name="Liu Q."/>
            <person name="Fairley S."/>
            <person name="Magor K.E."/>
            <person name="Du Z."/>
            <person name="Hu X."/>
            <person name="Goodman L."/>
            <person name="Tafer H."/>
            <person name="Vignal A."/>
            <person name="Lee T."/>
            <person name="Kim K.W."/>
            <person name="Sheng Z."/>
            <person name="An Y."/>
            <person name="Searle S."/>
            <person name="Herrero J."/>
            <person name="Groenen M.A."/>
            <person name="Crooijmans R.P."/>
            <person name="Faraut T."/>
            <person name="Cai Q."/>
            <person name="Webster R.G."/>
            <person name="Aldridge J.R."/>
            <person name="Warren W.C."/>
            <person name="Bartschat S."/>
            <person name="Kehr S."/>
            <person name="Marz M."/>
            <person name="Stadler P.F."/>
            <person name="Smith J."/>
            <person name="Kraus R.H."/>
            <person name="Zhao Y."/>
            <person name="Ren L."/>
            <person name="Fei J."/>
            <person name="Morisson M."/>
            <person name="Kaiser P."/>
            <person name="Griffin D.K."/>
            <person name="Rao M."/>
            <person name="Pitel F."/>
            <person name="Wang J."/>
            <person name="Li N."/>
        </authorList>
    </citation>
    <scope>NUCLEOTIDE SEQUENCE [LARGE SCALE GENOMIC DNA]</scope>
</reference>
<protein>
    <submittedName>
        <fullName evidence="1">Uncharacterized protein</fullName>
    </submittedName>
</protein>
<gene>
    <name evidence="1" type="ORF">Anapl_06883</name>
</gene>
<organism evidence="1 2">
    <name type="scientific">Anas platyrhynchos</name>
    <name type="common">Mallard</name>
    <name type="synonym">Anas boschas</name>
    <dbReference type="NCBI Taxonomy" id="8839"/>
    <lineage>
        <taxon>Eukaryota</taxon>
        <taxon>Metazoa</taxon>
        <taxon>Chordata</taxon>
        <taxon>Craniata</taxon>
        <taxon>Vertebrata</taxon>
        <taxon>Euteleostomi</taxon>
        <taxon>Archelosauria</taxon>
        <taxon>Archosauria</taxon>
        <taxon>Dinosauria</taxon>
        <taxon>Saurischia</taxon>
        <taxon>Theropoda</taxon>
        <taxon>Coelurosauria</taxon>
        <taxon>Aves</taxon>
        <taxon>Neognathae</taxon>
        <taxon>Galloanserae</taxon>
        <taxon>Anseriformes</taxon>
        <taxon>Anatidae</taxon>
        <taxon>Anatinae</taxon>
        <taxon>Anas</taxon>
    </lineage>
</organism>
<evidence type="ECO:0000313" key="1">
    <source>
        <dbReference type="EMBL" id="EOB01418.1"/>
    </source>
</evidence>
<proteinExistence type="predicted"/>
<dbReference type="AlphaFoldDB" id="R0LM05"/>
<name>R0LM05_ANAPL</name>
<keyword evidence="2" id="KW-1185">Reference proteome</keyword>
<sequence>MTAHNKPNQPRKRWKQVPNVSRIGFRYLGIPFSWRIHSYTIRAAFQCMKQLERCTQTEDTVVFSTGFVWESLILGIDAADLNQQKLLLILHCCFDSNPDLVLEKKEMKVVARSISKENEFQKLVEQTVEVIFSGLLPFCICVPPAIIPVCTSCGNKKTAAKLVLDIADGKITASQVIDILLNSSMLLQAQEECLFKADTKDCTKRPLNKTQVSAKRNKVITHNLRQIEAGSKLMTDPLEKSLCCLLLASSLEQVRETLCFQQQRPRSQWILFNPTATFKEWDTGYLTLIAMLVEELSADLANTQPEQWGCTAAVLSTTCCGGCNAQTHRLAACAMSDWQQGDQTLLQSLLTKGRKVKNRDREREAPADCLGQ</sequence>